<comment type="similarity">
    <text evidence="1">Belongs to the protease inhibitor I3 (leguminous Kunitz-type inhibitor) family.</text>
</comment>
<organism evidence="4 5">
    <name type="scientific">Lithospermum erythrorhizon</name>
    <name type="common">Purple gromwell</name>
    <name type="synonym">Lithospermum officinale var. erythrorhizon</name>
    <dbReference type="NCBI Taxonomy" id="34254"/>
    <lineage>
        <taxon>Eukaryota</taxon>
        <taxon>Viridiplantae</taxon>
        <taxon>Streptophyta</taxon>
        <taxon>Embryophyta</taxon>
        <taxon>Tracheophyta</taxon>
        <taxon>Spermatophyta</taxon>
        <taxon>Magnoliopsida</taxon>
        <taxon>eudicotyledons</taxon>
        <taxon>Gunneridae</taxon>
        <taxon>Pentapetalae</taxon>
        <taxon>asterids</taxon>
        <taxon>lamiids</taxon>
        <taxon>Boraginales</taxon>
        <taxon>Boraginaceae</taxon>
        <taxon>Boraginoideae</taxon>
        <taxon>Lithospermeae</taxon>
        <taxon>Lithospermum</taxon>
    </lineage>
</organism>
<dbReference type="Gene3D" id="2.80.10.50">
    <property type="match status" value="1"/>
</dbReference>
<protein>
    <submittedName>
        <fullName evidence="4">Protease inhibitor</fullName>
    </submittedName>
</protein>
<keyword evidence="5" id="KW-1185">Reference proteome</keyword>
<evidence type="ECO:0000256" key="1">
    <source>
        <dbReference type="ARBA" id="ARBA00005440"/>
    </source>
</evidence>
<dbReference type="InterPro" id="IPR002160">
    <property type="entry name" value="Prot_inh_Kunz-lg"/>
</dbReference>
<dbReference type="AlphaFoldDB" id="A0AAV3QVI6"/>
<comment type="caution">
    <text evidence="4">The sequence shown here is derived from an EMBL/GenBank/DDBJ whole genome shotgun (WGS) entry which is preliminary data.</text>
</comment>
<reference evidence="4 5" key="1">
    <citation type="submission" date="2024-01" db="EMBL/GenBank/DDBJ databases">
        <title>The complete chloroplast genome sequence of Lithospermum erythrorhizon: insights into the phylogenetic relationship among Boraginaceae species and the maternal lineages of purple gromwells.</title>
        <authorList>
            <person name="Okada T."/>
            <person name="Watanabe K."/>
        </authorList>
    </citation>
    <scope>NUCLEOTIDE SEQUENCE [LARGE SCALE GENOMIC DNA]</scope>
</reference>
<keyword evidence="4" id="KW-0646">Protease inhibitor</keyword>
<keyword evidence="2" id="KW-1015">Disulfide bond</keyword>
<evidence type="ECO:0000313" key="4">
    <source>
        <dbReference type="EMBL" id="GAA0167664.1"/>
    </source>
</evidence>
<name>A0AAV3QVI6_LITER</name>
<dbReference type="PRINTS" id="PR00291">
    <property type="entry name" value="KUNITZINHBTR"/>
</dbReference>
<dbReference type="PANTHER" id="PTHR33107:SF81">
    <property type="entry name" value="TRYPSIN INHIBITOR A"/>
    <property type="match status" value="1"/>
</dbReference>
<dbReference type="PANTHER" id="PTHR33107">
    <property type="entry name" value="KUNITZ TRYPSIN INHIBITOR 2"/>
    <property type="match status" value="1"/>
</dbReference>
<dbReference type="GO" id="GO:0004866">
    <property type="term" value="F:endopeptidase inhibitor activity"/>
    <property type="evidence" value="ECO:0007669"/>
    <property type="project" value="InterPro"/>
</dbReference>
<dbReference type="SMART" id="SM00452">
    <property type="entry name" value="STI"/>
    <property type="match status" value="1"/>
</dbReference>
<feature type="signal peptide" evidence="3">
    <location>
        <begin position="1"/>
        <end position="25"/>
    </location>
</feature>
<accession>A0AAV3QVI6</accession>
<feature type="chain" id="PRO_5043819834" evidence="3">
    <location>
        <begin position="26"/>
        <end position="212"/>
    </location>
</feature>
<evidence type="ECO:0000256" key="2">
    <source>
        <dbReference type="ARBA" id="ARBA00023157"/>
    </source>
</evidence>
<dbReference type="EMBL" id="BAABME010006176">
    <property type="protein sequence ID" value="GAA0167664.1"/>
    <property type="molecule type" value="Genomic_DNA"/>
</dbReference>
<dbReference type="InterPro" id="IPR011065">
    <property type="entry name" value="Kunitz_inhibitor_STI-like_sf"/>
</dbReference>
<proteinExistence type="inferred from homology"/>
<sequence>MKQNYRLLVSLVFSIFFSFSSLALSQILDTSNNTPVLDTDGHELQTSSKYLIVPAQSSKGGGLSLGARDRACPFYVMQENQESKDGLPIKLMPVDNKQRTIRLSSDLNIVFSAATICVQSTVWRLGNEDEVTGARYVISGGVMGRPGADTVSNWFRIERQGNGFVYRIVFCPSVCSTCKVVCGNVGVFSENGKRWLGLSDNPILVTFKNVSS</sequence>
<evidence type="ECO:0000256" key="3">
    <source>
        <dbReference type="SAM" id="SignalP"/>
    </source>
</evidence>
<gene>
    <name evidence="4" type="ORF">LIER_22544</name>
</gene>
<dbReference type="CDD" id="cd23375">
    <property type="entry name" value="beta-trefoil_STI_VvMLP-like"/>
    <property type="match status" value="1"/>
</dbReference>
<dbReference type="SUPFAM" id="SSF50386">
    <property type="entry name" value="STI-like"/>
    <property type="match status" value="1"/>
</dbReference>
<keyword evidence="3" id="KW-0732">Signal</keyword>
<evidence type="ECO:0000313" key="5">
    <source>
        <dbReference type="Proteomes" id="UP001454036"/>
    </source>
</evidence>
<dbReference type="Proteomes" id="UP001454036">
    <property type="component" value="Unassembled WGS sequence"/>
</dbReference>
<dbReference type="Pfam" id="PF00197">
    <property type="entry name" value="Kunitz_legume"/>
    <property type="match status" value="1"/>
</dbReference>
<dbReference type="PROSITE" id="PS00283">
    <property type="entry name" value="SOYBEAN_KUNITZ"/>
    <property type="match status" value="1"/>
</dbReference>